<sequence length="300" mass="35385">MIVEQGIPSMPNDGDRVKAKSFLFGEEILELYVESQLDVRFWRFLFKEAGFDKLEIKPARAARGSNGKSEIQKCISDNIIKPCYNILVAIDSDYDFLKDEKAQFYLNEFVFQTYVYSIESFYFFPEGLYEICLDCTNTCNNDKNNLDIDSLFLRWSQAYYSVFIKYIKENCKESKELLYNSLKNLDVYDLKGFEEVEQQPLYEELHDKGLNINNLCLFVNGHLLEEVVLRETKKVTYKLLEREKNNILAKTDQSAKDINAQIYKSTSDILATFRARNLEQHPFIERIKQDLLDFRQKYYT</sequence>
<evidence type="ECO:0000313" key="3">
    <source>
        <dbReference type="Proteomes" id="UP001152467"/>
    </source>
</evidence>
<comment type="caution">
    <text evidence="2">The sequence shown here is derived from an EMBL/GenBank/DDBJ whole genome shotgun (WGS) entry which is preliminary data.</text>
</comment>
<dbReference type="EMBL" id="CAMAPC010000002">
    <property type="protein sequence ID" value="CAH9052134.1"/>
    <property type="molecule type" value="Genomic_DNA"/>
</dbReference>
<gene>
    <name evidence="2" type="ORF">PSECIP111854_00907</name>
</gene>
<evidence type="ECO:0000259" key="1">
    <source>
        <dbReference type="Pfam" id="PF14491"/>
    </source>
</evidence>
<name>A0A9W4VNL5_9GAMM</name>
<protein>
    <recommendedName>
        <fullName evidence="1">DUF4435 domain-containing protein</fullName>
    </recommendedName>
</protein>
<accession>A0A9W4VNL5</accession>
<keyword evidence="3" id="KW-1185">Reference proteome</keyword>
<reference evidence="2" key="1">
    <citation type="submission" date="2022-07" db="EMBL/GenBank/DDBJ databases">
        <authorList>
            <person name="Criscuolo A."/>
        </authorList>
    </citation>
    <scope>NUCLEOTIDE SEQUENCE</scope>
    <source>
        <strain evidence="2">CIP111854</strain>
    </source>
</reference>
<evidence type="ECO:0000313" key="2">
    <source>
        <dbReference type="EMBL" id="CAH9052134.1"/>
    </source>
</evidence>
<dbReference type="InterPro" id="IPR029492">
    <property type="entry name" value="DUF4435"/>
</dbReference>
<organism evidence="2 3">
    <name type="scientific">Pseudoalteromonas holothuriae</name>
    <dbReference type="NCBI Taxonomy" id="2963714"/>
    <lineage>
        <taxon>Bacteria</taxon>
        <taxon>Pseudomonadati</taxon>
        <taxon>Pseudomonadota</taxon>
        <taxon>Gammaproteobacteria</taxon>
        <taxon>Alteromonadales</taxon>
        <taxon>Pseudoalteromonadaceae</taxon>
        <taxon>Pseudoalteromonas</taxon>
    </lineage>
</organism>
<feature type="domain" description="DUF4435" evidence="1">
    <location>
        <begin position="31"/>
        <end position="195"/>
    </location>
</feature>
<dbReference type="Proteomes" id="UP001152467">
    <property type="component" value="Unassembled WGS sequence"/>
</dbReference>
<dbReference type="AlphaFoldDB" id="A0A9W4VNL5"/>
<proteinExistence type="predicted"/>
<dbReference type="Pfam" id="PF14491">
    <property type="entry name" value="DUF4435"/>
    <property type="match status" value="1"/>
</dbReference>
<dbReference type="RefSeq" id="WP_261625852.1">
    <property type="nucleotide sequence ID" value="NZ_CAMAPC010000002.1"/>
</dbReference>